<dbReference type="Gene3D" id="3.40.50.920">
    <property type="match status" value="1"/>
</dbReference>
<feature type="domain" description="Pyruvate flavodoxin/ferredoxin oxidoreductase pyrimidine binding" evidence="2">
    <location>
        <begin position="17"/>
        <end position="232"/>
    </location>
</feature>
<dbReference type="KEGG" id="tta:Theth_1842"/>
<dbReference type="InterPro" id="IPR033412">
    <property type="entry name" value="PFOR_II"/>
</dbReference>
<protein>
    <submittedName>
        <fullName evidence="4">Pyruvate flavodoxin/ferredoxin oxidoreductase domain protein</fullName>
    </submittedName>
</protein>
<keyword evidence="1" id="KW-0560">Oxidoreductase</keyword>
<dbReference type="InterPro" id="IPR052368">
    <property type="entry name" value="2-oxoacid_oxidoreductase"/>
</dbReference>
<dbReference type="PANTHER" id="PTHR43088:SF1">
    <property type="entry name" value="SUBUNIT OF PYRUVATE:FLAVODOXIN OXIDOREDUCTASE"/>
    <property type="match status" value="1"/>
</dbReference>
<feature type="domain" description="Pyruvate:ferredoxin oxidoreductase core" evidence="3">
    <location>
        <begin position="248"/>
        <end position="342"/>
    </location>
</feature>
<dbReference type="InterPro" id="IPR009014">
    <property type="entry name" value="Transketo_C/PFOR_II"/>
</dbReference>
<dbReference type="InterPro" id="IPR002880">
    <property type="entry name" value="Pyrv_Fd/Flavodoxin_OxRdtase_N"/>
</dbReference>
<keyword evidence="5" id="KW-1185">Reference proteome</keyword>
<dbReference type="Proteomes" id="UP000006804">
    <property type="component" value="Chromosome"/>
</dbReference>
<dbReference type="PANTHER" id="PTHR43088">
    <property type="entry name" value="SUBUNIT OF PYRUVATE:FLAVODOXIN OXIDOREDUCTASE-RELATED"/>
    <property type="match status" value="1"/>
</dbReference>
<dbReference type="SUPFAM" id="SSF52518">
    <property type="entry name" value="Thiamin diphosphate-binding fold (THDP-binding)"/>
    <property type="match status" value="1"/>
</dbReference>
<dbReference type="AlphaFoldDB" id="F7YWA9"/>
<dbReference type="STRING" id="688269.Theth_1842"/>
<sequence length="355" mass="39048">MNGVKKIMMKGVEAIGEAAIKAGCRNYYGYPITPQNELTEYMAKRLPEVGGIFLQAESEVAAVNMVYGTAAVGKRVMTSTSSPGFSLMQEGISYIACAQLPAVFVNVMRGGPGLGDIQPSQGDYFQATKGGGHGDYRLIVLGPSTVQEAVELTILAFDLADKYRNPVLILIDGLIGQMMEPVEFPDVQISYDNSSWALTGASGRPPRVITSFNIDPYGLEKMNLQLQEKYRKIEQNEVRWEEFMTDDAEILIVAYGSVGRICKSVVKMAREEGLKVGLFRPITLYPYPYEPLSKLADKVSLILTVEMSSGQMLEDVKLAVGQKTDVEFYGRMAGVVPSPEEILQHLKSFVFTGRH</sequence>
<dbReference type="NCBIfam" id="NF005507">
    <property type="entry name" value="PRK07119.1"/>
    <property type="match status" value="1"/>
</dbReference>
<dbReference type="HOGENOM" id="CLU_017038_0_0_0"/>
<dbReference type="SUPFAM" id="SSF52922">
    <property type="entry name" value="TK C-terminal domain-like"/>
    <property type="match status" value="1"/>
</dbReference>
<dbReference type="EMBL" id="CP002351">
    <property type="protein sequence ID" value="AEH51884.1"/>
    <property type="molecule type" value="Genomic_DNA"/>
</dbReference>
<dbReference type="eggNOG" id="COG0674">
    <property type="taxonomic scope" value="Bacteria"/>
</dbReference>
<dbReference type="InterPro" id="IPR029061">
    <property type="entry name" value="THDP-binding"/>
</dbReference>
<dbReference type="Gene3D" id="3.40.50.970">
    <property type="match status" value="1"/>
</dbReference>
<name>F7YWA9_9THEM</name>
<evidence type="ECO:0000313" key="4">
    <source>
        <dbReference type="EMBL" id="AEH51884.1"/>
    </source>
</evidence>
<gene>
    <name evidence="4" type="ORF">Theth_1842</name>
</gene>
<dbReference type="GO" id="GO:0016491">
    <property type="term" value="F:oxidoreductase activity"/>
    <property type="evidence" value="ECO:0007669"/>
    <property type="project" value="UniProtKB-KW"/>
</dbReference>
<evidence type="ECO:0000256" key="1">
    <source>
        <dbReference type="ARBA" id="ARBA00023002"/>
    </source>
</evidence>
<accession>F7YWA9</accession>
<evidence type="ECO:0000259" key="3">
    <source>
        <dbReference type="Pfam" id="PF17147"/>
    </source>
</evidence>
<reference evidence="4 5" key="1">
    <citation type="submission" date="2010-11" db="EMBL/GenBank/DDBJ databases">
        <title>The complete genome of Thermotoga thermarum DSM 5069.</title>
        <authorList>
            <consortium name="US DOE Joint Genome Institute (JGI-PGF)"/>
            <person name="Lucas S."/>
            <person name="Copeland A."/>
            <person name="Lapidus A."/>
            <person name="Bruce D."/>
            <person name="Goodwin L."/>
            <person name="Pitluck S."/>
            <person name="Kyrpides N."/>
            <person name="Mavromatis K."/>
            <person name="Ivanova N."/>
            <person name="Zeytun A."/>
            <person name="Brettin T."/>
            <person name="Detter J.C."/>
            <person name="Tapia R."/>
            <person name="Han C."/>
            <person name="Land M."/>
            <person name="Hauser L."/>
            <person name="Markowitz V."/>
            <person name="Cheng J.-F."/>
            <person name="Hugenholtz P."/>
            <person name="Woyke T."/>
            <person name="Wu D."/>
            <person name="Spring S."/>
            <person name="Schroeder M."/>
            <person name="Brambilla E."/>
            <person name="Klenk H.-P."/>
            <person name="Eisen J.A."/>
        </authorList>
    </citation>
    <scope>NUCLEOTIDE SEQUENCE [LARGE SCALE GENOMIC DNA]</scope>
    <source>
        <strain evidence="4 5">DSM 5069</strain>
    </source>
</reference>
<evidence type="ECO:0000259" key="2">
    <source>
        <dbReference type="Pfam" id="PF01855"/>
    </source>
</evidence>
<evidence type="ECO:0000313" key="5">
    <source>
        <dbReference type="Proteomes" id="UP000006804"/>
    </source>
</evidence>
<keyword evidence="4" id="KW-0670">Pyruvate</keyword>
<dbReference type="Pfam" id="PF17147">
    <property type="entry name" value="PFOR_II"/>
    <property type="match status" value="1"/>
</dbReference>
<dbReference type="CDD" id="cd07034">
    <property type="entry name" value="TPP_PYR_PFOR_IOR-alpha_like"/>
    <property type="match status" value="1"/>
</dbReference>
<dbReference type="PATRIC" id="fig|688269.3.peg.1896"/>
<organism evidence="4 5">
    <name type="scientific">Pseudothermotoga thermarum DSM 5069</name>
    <dbReference type="NCBI Taxonomy" id="688269"/>
    <lineage>
        <taxon>Bacteria</taxon>
        <taxon>Thermotogati</taxon>
        <taxon>Thermotogota</taxon>
        <taxon>Thermotogae</taxon>
        <taxon>Thermotogales</taxon>
        <taxon>Thermotogaceae</taxon>
        <taxon>Pseudothermotoga</taxon>
    </lineage>
</organism>
<dbReference type="Pfam" id="PF01855">
    <property type="entry name" value="POR_N"/>
    <property type="match status" value="1"/>
</dbReference>
<proteinExistence type="predicted"/>